<accession>A0ABP7DSW0</accession>
<feature type="compositionally biased region" description="Polar residues" evidence="1">
    <location>
        <begin position="66"/>
        <end position="80"/>
    </location>
</feature>
<dbReference type="EMBL" id="BAABBF010000003">
    <property type="protein sequence ID" value="GAA3708640.1"/>
    <property type="molecule type" value="Genomic_DNA"/>
</dbReference>
<dbReference type="RefSeq" id="WP_344692967.1">
    <property type="nucleotide sequence ID" value="NZ_BAABBF010000003.1"/>
</dbReference>
<keyword evidence="3" id="KW-1185">Reference proteome</keyword>
<dbReference type="Proteomes" id="UP001500523">
    <property type="component" value="Unassembled WGS sequence"/>
</dbReference>
<feature type="region of interest" description="Disordered" evidence="1">
    <location>
        <begin position="59"/>
        <end position="80"/>
    </location>
</feature>
<proteinExistence type="predicted"/>
<protein>
    <submittedName>
        <fullName evidence="2">Uncharacterized protein</fullName>
    </submittedName>
</protein>
<organism evidence="2 3">
    <name type="scientific">Sphingomonas cynarae</name>
    <dbReference type="NCBI Taxonomy" id="930197"/>
    <lineage>
        <taxon>Bacteria</taxon>
        <taxon>Pseudomonadati</taxon>
        <taxon>Pseudomonadota</taxon>
        <taxon>Alphaproteobacteria</taxon>
        <taxon>Sphingomonadales</taxon>
        <taxon>Sphingomonadaceae</taxon>
        <taxon>Sphingomonas</taxon>
    </lineage>
</organism>
<evidence type="ECO:0000313" key="3">
    <source>
        <dbReference type="Proteomes" id="UP001500523"/>
    </source>
</evidence>
<evidence type="ECO:0000256" key="1">
    <source>
        <dbReference type="SAM" id="MobiDB-lite"/>
    </source>
</evidence>
<gene>
    <name evidence="2" type="ORF">GCM10022268_17450</name>
</gene>
<name>A0ABP7DSW0_9SPHN</name>
<comment type="caution">
    <text evidence="2">The sequence shown here is derived from an EMBL/GenBank/DDBJ whole genome shotgun (WGS) entry which is preliminary data.</text>
</comment>
<sequence length="80" mass="9067">MAEPYTGRPMDLGNMRYNGCRSITLYCRCKHEATVNVDAYPDHLAVPDMRLRFRCSKCGQRPYASRPNSTELGQKLNPSG</sequence>
<reference evidence="3" key="1">
    <citation type="journal article" date="2019" name="Int. J. Syst. Evol. Microbiol.">
        <title>The Global Catalogue of Microorganisms (GCM) 10K type strain sequencing project: providing services to taxonomists for standard genome sequencing and annotation.</title>
        <authorList>
            <consortium name="The Broad Institute Genomics Platform"/>
            <consortium name="The Broad Institute Genome Sequencing Center for Infectious Disease"/>
            <person name="Wu L."/>
            <person name="Ma J."/>
        </authorList>
    </citation>
    <scope>NUCLEOTIDE SEQUENCE [LARGE SCALE GENOMIC DNA]</scope>
    <source>
        <strain evidence="3">JCM 17498</strain>
    </source>
</reference>
<evidence type="ECO:0000313" key="2">
    <source>
        <dbReference type="EMBL" id="GAA3708640.1"/>
    </source>
</evidence>